<evidence type="ECO:0000313" key="2">
    <source>
        <dbReference type="Proteomes" id="UP000789901"/>
    </source>
</evidence>
<feature type="non-terminal residue" evidence="1">
    <location>
        <position position="1"/>
    </location>
</feature>
<dbReference type="Proteomes" id="UP000789901">
    <property type="component" value="Unassembled WGS sequence"/>
</dbReference>
<keyword evidence="2" id="KW-1185">Reference proteome</keyword>
<comment type="caution">
    <text evidence="1">The sequence shown here is derived from an EMBL/GenBank/DDBJ whole genome shotgun (WGS) entry which is preliminary data.</text>
</comment>
<reference evidence="1 2" key="1">
    <citation type="submission" date="2021-06" db="EMBL/GenBank/DDBJ databases">
        <authorList>
            <person name="Kallberg Y."/>
            <person name="Tangrot J."/>
            <person name="Rosling A."/>
        </authorList>
    </citation>
    <scope>NUCLEOTIDE SEQUENCE [LARGE SCALE GENOMIC DNA]</scope>
    <source>
        <strain evidence="1 2">120-4 pot B 10/14</strain>
    </source>
</reference>
<accession>A0ABN7WQ25</accession>
<proteinExistence type="predicted"/>
<feature type="non-terminal residue" evidence="1">
    <location>
        <position position="48"/>
    </location>
</feature>
<name>A0ABN7WQ25_GIGMA</name>
<evidence type="ECO:0000313" key="1">
    <source>
        <dbReference type="EMBL" id="CAG8837955.1"/>
    </source>
</evidence>
<sequence length="48" mass="5378">MGLGTGLSNKYQYLQYHYLKTSKWGRASSVSLLFGLVFQIICHPGLSN</sequence>
<protein>
    <submittedName>
        <fullName evidence="1">5402_t:CDS:1</fullName>
    </submittedName>
</protein>
<gene>
    <name evidence="1" type="ORF">GMARGA_LOCUS33743</name>
</gene>
<dbReference type="EMBL" id="CAJVQB010056966">
    <property type="protein sequence ID" value="CAG8837955.1"/>
    <property type="molecule type" value="Genomic_DNA"/>
</dbReference>
<organism evidence="1 2">
    <name type="scientific">Gigaspora margarita</name>
    <dbReference type="NCBI Taxonomy" id="4874"/>
    <lineage>
        <taxon>Eukaryota</taxon>
        <taxon>Fungi</taxon>
        <taxon>Fungi incertae sedis</taxon>
        <taxon>Mucoromycota</taxon>
        <taxon>Glomeromycotina</taxon>
        <taxon>Glomeromycetes</taxon>
        <taxon>Diversisporales</taxon>
        <taxon>Gigasporaceae</taxon>
        <taxon>Gigaspora</taxon>
    </lineage>
</organism>